<feature type="compositionally biased region" description="Basic and acidic residues" evidence="1">
    <location>
        <begin position="150"/>
        <end position="172"/>
    </location>
</feature>
<feature type="region of interest" description="Disordered" evidence="1">
    <location>
        <begin position="131"/>
        <end position="180"/>
    </location>
</feature>
<reference evidence="2" key="1">
    <citation type="submission" date="2022-08" db="EMBL/GenBank/DDBJ databases">
        <title>Novel sulphate-reducing endosymbionts in the free-living metamonad Anaeramoeba.</title>
        <authorList>
            <person name="Jerlstrom-Hultqvist J."/>
            <person name="Cepicka I."/>
            <person name="Gallot-Lavallee L."/>
            <person name="Salas-Leiva D."/>
            <person name="Curtis B.A."/>
            <person name="Zahonova K."/>
            <person name="Pipaliya S."/>
            <person name="Dacks J."/>
            <person name="Roger A.J."/>
        </authorList>
    </citation>
    <scope>NUCLEOTIDE SEQUENCE</scope>
    <source>
        <strain evidence="2">Busselton2</strain>
    </source>
</reference>
<organism evidence="2 3">
    <name type="scientific">Anaeramoeba flamelloides</name>
    <dbReference type="NCBI Taxonomy" id="1746091"/>
    <lineage>
        <taxon>Eukaryota</taxon>
        <taxon>Metamonada</taxon>
        <taxon>Anaeramoebidae</taxon>
        <taxon>Anaeramoeba</taxon>
    </lineage>
</organism>
<evidence type="ECO:0000256" key="1">
    <source>
        <dbReference type="SAM" id="MobiDB-lite"/>
    </source>
</evidence>
<sequence length="180" mass="21334">MKKLFGKVGTKLKNKIKNKQEIGSLTPTLRDSDSSWWKVKVIDQESEFPKHVILRITISTFQICDQDFEVLKEFDFTESNGWDATNTTFWIMFNMAKFVFEYHLPDRIDRELCSVIKKKLLLIQTKNISSQQEEKQEKQDQKEEEEVDQEKENSEKEENLEKEFESMKKKNETTLISGLI</sequence>
<protein>
    <submittedName>
        <fullName evidence="2">Retinitis pigmentosa gtpase regulator a-related</fullName>
    </submittedName>
</protein>
<comment type="caution">
    <text evidence="2">The sequence shown here is derived from an EMBL/GenBank/DDBJ whole genome shotgun (WGS) entry which is preliminary data.</text>
</comment>
<accession>A0AAV7ZD62</accession>
<dbReference type="Proteomes" id="UP001146793">
    <property type="component" value="Unassembled WGS sequence"/>
</dbReference>
<evidence type="ECO:0000313" key="2">
    <source>
        <dbReference type="EMBL" id="KAJ3438682.1"/>
    </source>
</evidence>
<evidence type="ECO:0000313" key="3">
    <source>
        <dbReference type="Proteomes" id="UP001146793"/>
    </source>
</evidence>
<proteinExistence type="predicted"/>
<dbReference type="AlphaFoldDB" id="A0AAV7ZD62"/>
<dbReference type="EMBL" id="JANTQA010000032">
    <property type="protein sequence ID" value="KAJ3438682.1"/>
    <property type="molecule type" value="Genomic_DNA"/>
</dbReference>
<name>A0AAV7ZD62_9EUKA</name>
<gene>
    <name evidence="2" type="ORF">M0812_14693</name>
</gene>
<feature type="compositionally biased region" description="Basic and acidic residues" evidence="1">
    <location>
        <begin position="132"/>
        <end position="141"/>
    </location>
</feature>